<keyword evidence="5" id="KW-0812">Transmembrane</keyword>
<evidence type="ECO:0000256" key="6">
    <source>
        <dbReference type="ARBA" id="ARBA00022989"/>
    </source>
</evidence>
<evidence type="ECO:0000256" key="7">
    <source>
        <dbReference type="ARBA" id="ARBA00023136"/>
    </source>
</evidence>
<evidence type="ECO:0000313" key="9">
    <source>
        <dbReference type="Proteomes" id="UP000031829"/>
    </source>
</evidence>
<dbReference type="GO" id="GO:0016020">
    <property type="term" value="C:membrane"/>
    <property type="evidence" value="ECO:0007669"/>
    <property type="project" value="UniProtKB-SubCell"/>
</dbReference>
<organism evidence="8 9">
    <name type="scientific">Priestia megaterium (strain ATCC 14581 / DSM 32 / CCUG 1817 / JCM 2506 / NBRC 15308 / NCIMB 9376 / NCTC 10342 / NRRL B-14308 / VKM B-512 / Ford 19)</name>
    <name type="common">Bacillus megaterium</name>
    <dbReference type="NCBI Taxonomy" id="1348623"/>
    <lineage>
        <taxon>Bacteria</taxon>
        <taxon>Bacillati</taxon>
        <taxon>Bacillota</taxon>
        <taxon>Bacilli</taxon>
        <taxon>Bacillales</taxon>
        <taxon>Bacillaceae</taxon>
        <taxon>Priestia</taxon>
    </lineage>
</organism>
<keyword evidence="7" id="KW-0472">Membrane</keyword>
<sequence>MEKAKISGSQLFTLMMLFEFGSAFLLPVAIEAKQDAWLSIMFGMIGGGLLFLIYYQLYRYYPDLLLVEFIPKIMGKWIGRFFSFLYIFYFANLAARVIRDFGDMLLTFAYPDTPLFIVNALLMFVVIYTVSKGIEVLARSSQLLFMLIYLFAISGFILIVCSGLIDLDNLQPVLEEGIGLPLKIALTQNIYFPFGEMVVFLIILPYVKNMNKGIGLSAIGLTGINLMITMLINVSVLGVSLTARSQFPLLSTVQSIQVADFLERLDVFFMLAAVIGGFIRISVFFYAVVIGTTNLFKIKSSSSLCYPLGFVILLYSLSLANNYEELVQEGIKTLPFYLDIPLQVIVPLLLLIVAFFRNRARIKKSESTLVE</sequence>
<dbReference type="Pfam" id="PF03845">
    <property type="entry name" value="Spore_permease"/>
    <property type="match status" value="1"/>
</dbReference>
<reference evidence="8 9" key="1">
    <citation type="journal article" date="2015" name="Genome Announc.">
        <title>Complete genome sequences for 35 biothreat assay-relevant bacillus species.</title>
        <authorList>
            <person name="Johnson S.L."/>
            <person name="Daligault H.E."/>
            <person name="Davenport K.W."/>
            <person name="Jaissle J."/>
            <person name="Frey K.G."/>
            <person name="Ladner J.T."/>
            <person name="Broomall S.M."/>
            <person name="Bishop-Lilly K.A."/>
            <person name="Bruce D.C."/>
            <person name="Gibbons H.S."/>
            <person name="Coyne S.R."/>
            <person name="Lo C.C."/>
            <person name="Meincke L."/>
            <person name="Munk A.C."/>
            <person name="Koroleva G.I."/>
            <person name="Rosenzweig C.N."/>
            <person name="Palacios G.F."/>
            <person name="Redden C.L."/>
            <person name="Minogue T.D."/>
            <person name="Chain P.S."/>
        </authorList>
    </citation>
    <scope>NUCLEOTIDE SEQUENCE [LARGE SCALE GENOMIC DNA]</scope>
    <source>
        <strain evidence="9">ATCC 14581 / DSM 32 / JCM 2506 / NBRC 15308 / NCIMB 9376 / NCTC 10342 / NRRL B-14308 / VKM B-512</strain>
        <plasmid evidence="8 9">pBMV_2</plasmid>
    </source>
</reference>
<protein>
    <submittedName>
        <fullName evidence="8">Spore germination family protein</fullName>
    </submittedName>
</protein>
<accession>A0A0B6AQ27</accession>
<dbReference type="AlphaFoldDB" id="A0A0B6AQ27"/>
<keyword evidence="4" id="KW-0309">Germination</keyword>
<evidence type="ECO:0000256" key="2">
    <source>
        <dbReference type="ARBA" id="ARBA00007998"/>
    </source>
</evidence>
<dbReference type="KEGG" id="bmeg:BG04_5792"/>
<evidence type="ECO:0000256" key="4">
    <source>
        <dbReference type="ARBA" id="ARBA00022544"/>
    </source>
</evidence>
<dbReference type="GO" id="GO:0009847">
    <property type="term" value="P:spore germination"/>
    <property type="evidence" value="ECO:0007669"/>
    <property type="project" value="InterPro"/>
</dbReference>
<name>A0A0B6AQ27_PRIM2</name>
<keyword evidence="8" id="KW-0614">Plasmid</keyword>
<comment type="subcellular location">
    <subcellularLocation>
        <location evidence="1">Membrane</location>
        <topology evidence="1">Multi-pass membrane protein</topology>
    </subcellularLocation>
</comment>
<dbReference type="GeneID" id="93646047"/>
<dbReference type="EMBL" id="CP009921">
    <property type="protein sequence ID" value="AJI25591.1"/>
    <property type="molecule type" value="Genomic_DNA"/>
</dbReference>
<dbReference type="InterPro" id="IPR004761">
    <property type="entry name" value="Spore_GerAB"/>
</dbReference>
<gene>
    <name evidence="8" type="ORF">BG04_5792</name>
</gene>
<dbReference type="HOGENOM" id="CLU_047547_1_1_9"/>
<evidence type="ECO:0000313" key="8">
    <source>
        <dbReference type="EMBL" id="AJI25591.1"/>
    </source>
</evidence>
<evidence type="ECO:0000256" key="5">
    <source>
        <dbReference type="ARBA" id="ARBA00022692"/>
    </source>
</evidence>
<dbReference type="PANTHER" id="PTHR34975">
    <property type="entry name" value="SPORE GERMINATION PROTEIN A2"/>
    <property type="match status" value="1"/>
</dbReference>
<dbReference type="Proteomes" id="UP000031829">
    <property type="component" value="Plasmid pBMV_2"/>
</dbReference>
<dbReference type="PANTHER" id="PTHR34975:SF2">
    <property type="entry name" value="SPORE GERMINATION PROTEIN A2"/>
    <property type="match status" value="1"/>
</dbReference>
<dbReference type="RefSeq" id="WP_034655593.1">
    <property type="nucleotide sequence ID" value="NZ_BCVB01000023.1"/>
</dbReference>
<dbReference type="NCBIfam" id="TIGR00912">
    <property type="entry name" value="2A0309"/>
    <property type="match status" value="1"/>
</dbReference>
<keyword evidence="6" id="KW-1133">Transmembrane helix</keyword>
<comment type="similarity">
    <text evidence="2">Belongs to the amino acid-polyamine-organocation (APC) superfamily. Spore germination protein (SGP) (TC 2.A.3.9) family.</text>
</comment>
<evidence type="ECO:0000256" key="1">
    <source>
        <dbReference type="ARBA" id="ARBA00004141"/>
    </source>
</evidence>
<geneLocation type="plasmid" evidence="8 9">
    <name>pBMV_2</name>
</geneLocation>
<evidence type="ECO:0000256" key="3">
    <source>
        <dbReference type="ARBA" id="ARBA00022448"/>
    </source>
</evidence>
<keyword evidence="3" id="KW-0813">Transport</keyword>
<proteinExistence type="inferred from homology"/>